<sequence length="115" mass="12260">MAVDIQKLFNEELPAALAKNPDAAKQIGAKYQLNVTGEGGGEWFLDLTDAGPKAEAGNPGSADVTITVSSEDFQKLYENPQANSMQLFFAGKLKVTGNQMLAMKLPKLFQLQGAG</sequence>
<accession>A0A4P2PY12</accession>
<dbReference type="PANTHER" id="PTHR10094">
    <property type="entry name" value="STEROL CARRIER PROTEIN 2 SCP-2 FAMILY PROTEIN"/>
    <property type="match status" value="1"/>
</dbReference>
<organism evidence="2 3">
    <name type="scientific">Sorangium cellulosum</name>
    <name type="common">Polyangium cellulosum</name>
    <dbReference type="NCBI Taxonomy" id="56"/>
    <lineage>
        <taxon>Bacteria</taxon>
        <taxon>Pseudomonadati</taxon>
        <taxon>Myxococcota</taxon>
        <taxon>Polyangia</taxon>
        <taxon>Polyangiales</taxon>
        <taxon>Polyangiaceae</taxon>
        <taxon>Sorangium</taxon>
    </lineage>
</organism>
<reference evidence="2 3" key="1">
    <citation type="submission" date="2015-09" db="EMBL/GenBank/DDBJ databases">
        <title>Sorangium comparison.</title>
        <authorList>
            <person name="Zaburannyi N."/>
            <person name="Bunk B."/>
            <person name="Overmann J."/>
            <person name="Mueller R."/>
        </authorList>
    </citation>
    <scope>NUCLEOTIDE SEQUENCE [LARGE SCALE GENOMIC DNA]</scope>
    <source>
        <strain evidence="2 3">So ceGT47</strain>
    </source>
</reference>
<name>A0A4P2PY12_SORCE</name>
<evidence type="ECO:0000313" key="2">
    <source>
        <dbReference type="EMBL" id="AUX21709.1"/>
    </source>
</evidence>
<dbReference type="RefSeq" id="WP_129346990.1">
    <property type="nucleotide sequence ID" value="NZ_CP012670.1"/>
</dbReference>
<dbReference type="EMBL" id="CP012670">
    <property type="protein sequence ID" value="AUX21709.1"/>
    <property type="molecule type" value="Genomic_DNA"/>
</dbReference>
<dbReference type="OrthoDB" id="5521228at2"/>
<dbReference type="Gene3D" id="3.30.1050.10">
    <property type="entry name" value="SCP2 sterol-binding domain"/>
    <property type="match status" value="1"/>
</dbReference>
<feature type="domain" description="SCP2" evidence="1">
    <location>
        <begin position="18"/>
        <end position="110"/>
    </location>
</feature>
<dbReference type="InterPro" id="IPR036527">
    <property type="entry name" value="SCP2_sterol-bd_dom_sf"/>
</dbReference>
<protein>
    <submittedName>
        <fullName evidence="2">SCP-2 sterol transfer family protein</fullName>
    </submittedName>
</protein>
<dbReference type="PANTHER" id="PTHR10094:SF25">
    <property type="entry name" value="SCP2 STEROL-BINDING DOMAIN-CONTAINING PROTEIN 1"/>
    <property type="match status" value="1"/>
</dbReference>
<dbReference type="Proteomes" id="UP000295781">
    <property type="component" value="Chromosome"/>
</dbReference>
<dbReference type="InterPro" id="IPR003033">
    <property type="entry name" value="SCP2_sterol-bd_dom"/>
</dbReference>
<dbReference type="GO" id="GO:0005829">
    <property type="term" value="C:cytosol"/>
    <property type="evidence" value="ECO:0007669"/>
    <property type="project" value="TreeGrafter"/>
</dbReference>
<proteinExistence type="predicted"/>
<evidence type="ECO:0000313" key="3">
    <source>
        <dbReference type="Proteomes" id="UP000295781"/>
    </source>
</evidence>
<dbReference type="SUPFAM" id="SSF55718">
    <property type="entry name" value="SCP-like"/>
    <property type="match status" value="1"/>
</dbReference>
<evidence type="ECO:0000259" key="1">
    <source>
        <dbReference type="Pfam" id="PF02036"/>
    </source>
</evidence>
<dbReference type="AlphaFoldDB" id="A0A4P2PY12"/>
<dbReference type="Pfam" id="PF02036">
    <property type="entry name" value="SCP2"/>
    <property type="match status" value="1"/>
</dbReference>
<gene>
    <name evidence="2" type="ORF">SOCEGT47_021960</name>
</gene>